<dbReference type="GO" id="GO:0005869">
    <property type="term" value="C:dynactin complex"/>
    <property type="evidence" value="ECO:0007669"/>
    <property type="project" value="InterPro"/>
</dbReference>
<dbReference type="Pfam" id="PF07426">
    <property type="entry name" value="Dynactin_p22"/>
    <property type="match status" value="1"/>
</dbReference>
<dbReference type="EMBL" id="KQ965776">
    <property type="protein sequence ID" value="KXS13604.1"/>
    <property type="molecule type" value="Genomic_DNA"/>
</dbReference>
<gene>
    <name evidence="3" type="ORF">M427DRAFT_33793</name>
</gene>
<organism evidence="3 4">
    <name type="scientific">Gonapodya prolifera (strain JEL478)</name>
    <name type="common">Monoblepharis prolifera</name>
    <dbReference type="NCBI Taxonomy" id="1344416"/>
    <lineage>
        <taxon>Eukaryota</taxon>
        <taxon>Fungi</taxon>
        <taxon>Fungi incertae sedis</taxon>
        <taxon>Chytridiomycota</taxon>
        <taxon>Chytridiomycota incertae sedis</taxon>
        <taxon>Monoblepharidomycetes</taxon>
        <taxon>Monoblepharidales</taxon>
        <taxon>Gonapodyaceae</taxon>
        <taxon>Gonapodya</taxon>
    </lineage>
</organism>
<dbReference type="InterPro" id="IPR009991">
    <property type="entry name" value="DCTN3"/>
</dbReference>
<keyword evidence="1" id="KW-0175">Coiled coil</keyword>
<protein>
    <submittedName>
        <fullName evidence="3">Uncharacterized protein</fullName>
    </submittedName>
</protein>
<name>A0A139AAB9_GONPJ</name>
<dbReference type="OrthoDB" id="16729at2759"/>
<keyword evidence="4" id="KW-1185">Reference proteome</keyword>
<dbReference type="Proteomes" id="UP000070544">
    <property type="component" value="Unassembled WGS sequence"/>
</dbReference>
<sequence>MSDPSPQWQSDAADITQLFSRLAFLESVVGSSYAPHSALVVPPDPLLGDSDPRSDQADGPDDVDDAHGSRSVSVLEKILIVRRFLNHELQRRKVVGELVRLYTSLRPILDPDPLTNPTAASSSASSVADSLPTSVKAELVLAAAEDLERAAHWIEGVEVEKDILEQDVSSKPPPDISPLEVSHLSAVEQLDILRDRTSLIVQGYADLVNSLNELFVFYHATLEEAEREVAHAERRQRKEQEG</sequence>
<evidence type="ECO:0000313" key="3">
    <source>
        <dbReference type="EMBL" id="KXS13604.1"/>
    </source>
</evidence>
<reference evidence="3 4" key="1">
    <citation type="journal article" date="2015" name="Genome Biol. Evol.">
        <title>Phylogenomic analyses indicate that early fungi evolved digesting cell walls of algal ancestors of land plants.</title>
        <authorList>
            <person name="Chang Y."/>
            <person name="Wang S."/>
            <person name="Sekimoto S."/>
            <person name="Aerts A.L."/>
            <person name="Choi C."/>
            <person name="Clum A."/>
            <person name="LaButti K.M."/>
            <person name="Lindquist E.A."/>
            <person name="Yee Ngan C."/>
            <person name="Ohm R.A."/>
            <person name="Salamov A.A."/>
            <person name="Grigoriev I.V."/>
            <person name="Spatafora J.W."/>
            <person name="Berbee M.L."/>
        </authorList>
    </citation>
    <scope>NUCLEOTIDE SEQUENCE [LARGE SCALE GENOMIC DNA]</scope>
    <source>
        <strain evidence="3 4">JEL478</strain>
    </source>
</reference>
<evidence type="ECO:0000256" key="2">
    <source>
        <dbReference type="SAM" id="MobiDB-lite"/>
    </source>
</evidence>
<dbReference type="AlphaFoldDB" id="A0A139AAB9"/>
<proteinExistence type="predicted"/>
<dbReference type="GO" id="GO:0061640">
    <property type="term" value="P:cytoskeleton-dependent cytokinesis"/>
    <property type="evidence" value="ECO:0007669"/>
    <property type="project" value="InterPro"/>
</dbReference>
<evidence type="ECO:0000313" key="4">
    <source>
        <dbReference type="Proteomes" id="UP000070544"/>
    </source>
</evidence>
<accession>A0A139AAB9</accession>
<evidence type="ECO:0000256" key="1">
    <source>
        <dbReference type="SAM" id="Coils"/>
    </source>
</evidence>
<feature type="coiled-coil region" evidence="1">
    <location>
        <begin position="215"/>
        <end position="242"/>
    </location>
</feature>
<feature type="region of interest" description="Disordered" evidence="2">
    <location>
        <begin position="40"/>
        <end position="68"/>
    </location>
</feature>